<dbReference type="CDD" id="cd05120">
    <property type="entry name" value="APH_ChoK_like"/>
    <property type="match status" value="1"/>
</dbReference>
<dbReference type="Gene3D" id="3.90.1200.10">
    <property type="match status" value="1"/>
</dbReference>
<dbReference type="InterPro" id="IPR002575">
    <property type="entry name" value="Aminoglycoside_PTrfase"/>
</dbReference>
<protein>
    <recommendedName>
        <fullName evidence="2">Aminoglycoside phosphotransferase domain-containing protein</fullName>
    </recommendedName>
</protein>
<dbReference type="GeneID" id="59285263"/>
<dbReference type="AlphaFoldDB" id="A0A8H6G0W8"/>
<dbReference type="InterPro" id="IPR051678">
    <property type="entry name" value="AGP_Transferase"/>
</dbReference>
<evidence type="ECO:0000259" key="2">
    <source>
        <dbReference type="Pfam" id="PF01636"/>
    </source>
</evidence>
<feature type="compositionally biased region" description="Low complexity" evidence="1">
    <location>
        <begin position="522"/>
        <end position="538"/>
    </location>
</feature>
<evidence type="ECO:0000256" key="1">
    <source>
        <dbReference type="SAM" id="MobiDB-lite"/>
    </source>
</evidence>
<dbReference type="OrthoDB" id="2906425at2759"/>
<keyword evidence="4" id="KW-1185">Reference proteome</keyword>
<dbReference type="InterPro" id="IPR011009">
    <property type="entry name" value="Kinase-like_dom_sf"/>
</dbReference>
<evidence type="ECO:0000313" key="4">
    <source>
        <dbReference type="Proteomes" id="UP000578531"/>
    </source>
</evidence>
<dbReference type="Proteomes" id="UP000578531">
    <property type="component" value="Unassembled WGS sequence"/>
</dbReference>
<sequence length="544" mass="63594">MAEEIIEHFQTAERDYTVTRTRFIKRELKPSEYHKRQFGNFGTIVPQRVRERLENEKDAYRFVAEYTKIPVPKVLDFLEEDGICTLIVERVEGNIMEIVLDELDGEDRKRLIHNVTAFVEQSVLPQLRKFTSNRLGGVSGLVIPPNRVTFRDQRPEWRSRSFSENQFTFCHNDLARHNIMVNPKTLEVTAIIDWESSGFYPAEFEADMWLRSYRDYVPDEASTDRLIRLLDQPSAENFPVTMIDIPDGVIYMWQTEDRDRHCTLTPSTFTKRQLRSYEKSLGVQGTITPFPWSRERLENEKKALEFIAEHTSIPVARVHAFNEEAGISSLTTKIPVPGARMDILARRLSNRDKAILLTHVNTFVNQTVLPQLNTLQSSKLGGIIGMTIPPIRVWKRDKRLSWPARTSNTNRYVFCHNEISQEYIWVDPKTLQVVLLQNWECSGYYPPEFEYPYWRKARDEWMNNDDEVDRLILFLDKPDEQPLVKGPWMARTILWGMISSLFYWIKNKGFGAIYILFSGSQLRDSSSSKSGSPSVWFGEPYRRE</sequence>
<name>A0A8H6G0W8_9LECA</name>
<organism evidence="3 4">
    <name type="scientific">Letharia columbiana</name>
    <dbReference type="NCBI Taxonomy" id="112416"/>
    <lineage>
        <taxon>Eukaryota</taxon>
        <taxon>Fungi</taxon>
        <taxon>Dikarya</taxon>
        <taxon>Ascomycota</taxon>
        <taxon>Pezizomycotina</taxon>
        <taxon>Lecanoromycetes</taxon>
        <taxon>OSLEUM clade</taxon>
        <taxon>Lecanoromycetidae</taxon>
        <taxon>Lecanorales</taxon>
        <taxon>Lecanorineae</taxon>
        <taxon>Parmeliaceae</taxon>
        <taxon>Letharia</taxon>
    </lineage>
</organism>
<gene>
    <name evidence="3" type="ORF">HO173_003597</name>
</gene>
<proteinExistence type="predicted"/>
<accession>A0A8H6G0W8</accession>
<feature type="region of interest" description="Disordered" evidence="1">
    <location>
        <begin position="522"/>
        <end position="544"/>
    </location>
</feature>
<comment type="caution">
    <text evidence="3">The sequence shown here is derived from an EMBL/GenBank/DDBJ whole genome shotgun (WGS) entry which is preliminary data.</text>
</comment>
<evidence type="ECO:0000313" key="3">
    <source>
        <dbReference type="EMBL" id="KAF6238317.1"/>
    </source>
</evidence>
<reference evidence="3 4" key="1">
    <citation type="journal article" date="2020" name="Genomics">
        <title>Complete, high-quality genomes from long-read metagenomic sequencing of two wolf lichen thalli reveals enigmatic genome architecture.</title>
        <authorList>
            <person name="McKenzie S.K."/>
            <person name="Walston R.F."/>
            <person name="Allen J.L."/>
        </authorList>
    </citation>
    <scope>NUCLEOTIDE SEQUENCE [LARGE SCALE GENOMIC DNA]</scope>
    <source>
        <strain evidence="3">WasteWater2</strain>
    </source>
</reference>
<feature type="domain" description="Aminoglycoside phosphotransferase" evidence="2">
    <location>
        <begin position="46"/>
        <end position="210"/>
    </location>
</feature>
<dbReference type="SUPFAM" id="SSF56112">
    <property type="entry name" value="Protein kinase-like (PK-like)"/>
    <property type="match status" value="2"/>
</dbReference>
<dbReference type="PANTHER" id="PTHR21310">
    <property type="entry name" value="AMINOGLYCOSIDE PHOSPHOTRANSFERASE-RELATED-RELATED"/>
    <property type="match status" value="1"/>
</dbReference>
<dbReference type="Pfam" id="PF01636">
    <property type="entry name" value="APH"/>
    <property type="match status" value="1"/>
</dbReference>
<dbReference type="RefSeq" id="XP_037167624.1">
    <property type="nucleotide sequence ID" value="XM_037305522.1"/>
</dbReference>
<dbReference type="EMBL" id="JACCJC010000010">
    <property type="protein sequence ID" value="KAF6238317.1"/>
    <property type="molecule type" value="Genomic_DNA"/>
</dbReference>
<dbReference type="PANTHER" id="PTHR21310:SF15">
    <property type="entry name" value="AMINOGLYCOSIDE PHOSPHOTRANSFERASE DOMAIN-CONTAINING PROTEIN"/>
    <property type="match status" value="1"/>
</dbReference>